<dbReference type="InterPro" id="IPR038069">
    <property type="entry name" value="Pelota/DOM34_N"/>
</dbReference>
<dbReference type="NCBIfam" id="TIGR00111">
    <property type="entry name" value="pelota"/>
    <property type="match status" value="1"/>
</dbReference>
<keyword evidence="5" id="KW-1185">Reference proteome</keyword>
<dbReference type="Proteomes" id="UP000070373">
    <property type="component" value="Unassembled WGS sequence"/>
</dbReference>
<dbReference type="GO" id="GO:0005737">
    <property type="term" value="C:cytoplasm"/>
    <property type="evidence" value="ECO:0007669"/>
    <property type="project" value="UniProtKB-SubCell"/>
</dbReference>
<dbReference type="InterPro" id="IPR005141">
    <property type="entry name" value="eRF1_2"/>
</dbReference>
<proteinExistence type="predicted"/>
<dbReference type="InterPro" id="IPR004405">
    <property type="entry name" value="TF_pelota"/>
</dbReference>
<dbReference type="SUPFAM" id="SSF55315">
    <property type="entry name" value="L30e-like"/>
    <property type="match status" value="1"/>
</dbReference>
<dbReference type="Pfam" id="PF26356">
    <property type="entry name" value="Pelota_N"/>
    <property type="match status" value="1"/>
</dbReference>
<dbReference type="GO" id="GO:0032790">
    <property type="term" value="P:ribosome disassembly"/>
    <property type="evidence" value="ECO:0007669"/>
    <property type="project" value="TreeGrafter"/>
</dbReference>
<dbReference type="InterPro" id="IPR005142">
    <property type="entry name" value="eRF1_3"/>
</dbReference>
<dbReference type="AlphaFoldDB" id="A0A133UER2"/>
<dbReference type="Gene3D" id="2.30.30.870">
    <property type="entry name" value="Pelota, domain A"/>
    <property type="match status" value="1"/>
</dbReference>
<dbReference type="SUPFAM" id="SSF159065">
    <property type="entry name" value="Dom34/Pelota N-terminal domain-like"/>
    <property type="match status" value="1"/>
</dbReference>
<dbReference type="Gene3D" id="3.30.1330.30">
    <property type="match status" value="1"/>
</dbReference>
<dbReference type="GO" id="GO:0070651">
    <property type="term" value="P:nonfunctional rRNA decay"/>
    <property type="evidence" value="ECO:0007669"/>
    <property type="project" value="TreeGrafter"/>
</dbReference>
<dbReference type="GO" id="GO:0070481">
    <property type="term" value="P:nuclear-transcribed mRNA catabolic process, non-stop decay"/>
    <property type="evidence" value="ECO:0007669"/>
    <property type="project" value="InterPro"/>
</dbReference>
<dbReference type="Pfam" id="PF03465">
    <property type="entry name" value="eRF1_3"/>
    <property type="match status" value="1"/>
</dbReference>
<name>A0A133UER2_9EURY</name>
<dbReference type="GO" id="GO:0071025">
    <property type="term" value="P:RNA surveillance"/>
    <property type="evidence" value="ECO:0007669"/>
    <property type="project" value="InterPro"/>
</dbReference>
<dbReference type="InterPro" id="IPR042226">
    <property type="entry name" value="eFR1_2_sf"/>
</dbReference>
<feature type="domain" description="eRF1" evidence="1">
    <location>
        <begin position="62"/>
        <end position="179"/>
    </location>
</feature>
<accession>A0A133UER2</accession>
<dbReference type="GO" id="GO:0046872">
    <property type="term" value="F:metal ion binding"/>
    <property type="evidence" value="ECO:0007669"/>
    <property type="project" value="UniProtKB-KW"/>
</dbReference>
<protein>
    <recommendedName>
        <fullName evidence="6">eRF1 domain-containing protein</fullName>
    </recommendedName>
</protein>
<gene>
    <name evidence="4" type="ORF">AKJ64_02410</name>
</gene>
<dbReference type="PANTHER" id="PTHR10853">
    <property type="entry name" value="PELOTA"/>
    <property type="match status" value="1"/>
</dbReference>
<evidence type="ECO:0008006" key="6">
    <source>
        <dbReference type="Google" id="ProtNLM"/>
    </source>
</evidence>
<evidence type="ECO:0000259" key="3">
    <source>
        <dbReference type="Pfam" id="PF26356"/>
    </source>
</evidence>
<dbReference type="SUPFAM" id="SSF53137">
    <property type="entry name" value="Translational machinery components"/>
    <property type="match status" value="1"/>
</dbReference>
<dbReference type="PANTHER" id="PTHR10853:SF0">
    <property type="entry name" value="PROTEIN PELOTA HOMOLOG"/>
    <property type="match status" value="1"/>
</dbReference>
<dbReference type="InterPro" id="IPR058547">
    <property type="entry name" value="Pelota_N"/>
</dbReference>
<evidence type="ECO:0000313" key="5">
    <source>
        <dbReference type="Proteomes" id="UP000070373"/>
    </source>
</evidence>
<dbReference type="GO" id="GO:0070966">
    <property type="term" value="P:nuclear-transcribed mRNA catabolic process, no-go decay"/>
    <property type="evidence" value="ECO:0007669"/>
    <property type="project" value="InterPro"/>
</dbReference>
<dbReference type="Pfam" id="PF03464">
    <property type="entry name" value="eRF1_2"/>
    <property type="match status" value="1"/>
</dbReference>
<organism evidence="4 5">
    <name type="scientific">candidate division MSBL1 archaeon SCGC-AAA259E17</name>
    <dbReference type="NCBI Taxonomy" id="1698263"/>
    <lineage>
        <taxon>Archaea</taxon>
        <taxon>Methanobacteriati</taxon>
        <taxon>Methanobacteriota</taxon>
        <taxon>candidate division MSBL1</taxon>
    </lineage>
</organism>
<evidence type="ECO:0000313" key="4">
    <source>
        <dbReference type="EMBL" id="KXA92727.1"/>
    </source>
</evidence>
<dbReference type="Gene3D" id="3.30.420.60">
    <property type="entry name" value="eRF1 domain 2"/>
    <property type="match status" value="1"/>
</dbReference>
<feature type="non-terminal residue" evidence="4">
    <location>
        <position position="1"/>
    </location>
</feature>
<dbReference type="EMBL" id="LHXN01000034">
    <property type="protein sequence ID" value="KXA92727.1"/>
    <property type="molecule type" value="Genomic_DNA"/>
</dbReference>
<evidence type="ECO:0000259" key="2">
    <source>
        <dbReference type="Pfam" id="PF03465"/>
    </source>
</evidence>
<feature type="domain" description="Pelota N-terminal" evidence="3">
    <location>
        <begin position="1"/>
        <end position="51"/>
    </location>
</feature>
<dbReference type="InterPro" id="IPR029064">
    <property type="entry name" value="Ribosomal_eL30-like_sf"/>
</dbReference>
<evidence type="ECO:0000259" key="1">
    <source>
        <dbReference type="Pfam" id="PF03464"/>
    </source>
</evidence>
<feature type="domain" description="eRF1" evidence="2">
    <location>
        <begin position="186"/>
        <end position="277"/>
    </location>
</feature>
<sequence>FRKFSNELRVLGEIEKGPDIGEHHSIKLDTNSKFTLIKEWKPDHLERLREAREASKRPKMLLVALDNERATFGLVRQYGLEKLGEITSSASGKMYESDREASESEYYQKICDFIQNQMDSRGTSSVIVAGPGFAKKEVHSLLKDEYPEIASETHLGNTSTPGESGLNEIIRRGIVKRVLDEDRMSMETELIEEMIEEVSKNGKATYGREEVQKAAEAGAIDKLLVSDEVLKKKRGEIEPIIERARETGSDVFMISSEHEAGNQLARMGGLGALLRYSLR</sequence>
<reference evidence="4 5" key="1">
    <citation type="journal article" date="2016" name="Sci. Rep.">
        <title>Metabolic traits of an uncultured archaeal lineage -MSBL1- from brine pools of the Red Sea.</title>
        <authorList>
            <person name="Mwirichia R."/>
            <person name="Alam I."/>
            <person name="Rashid M."/>
            <person name="Vinu M."/>
            <person name="Ba-Alawi W."/>
            <person name="Anthony Kamau A."/>
            <person name="Kamanda Ngugi D."/>
            <person name="Goker M."/>
            <person name="Klenk H.P."/>
            <person name="Bajic V."/>
            <person name="Stingl U."/>
        </authorList>
    </citation>
    <scope>NUCLEOTIDE SEQUENCE [LARGE SCALE GENOMIC DNA]</scope>
    <source>
        <strain evidence="4">SCGC-AAA259E17</strain>
    </source>
</reference>
<comment type="caution">
    <text evidence="4">The sequence shown here is derived from an EMBL/GenBank/DDBJ whole genome shotgun (WGS) entry which is preliminary data.</text>
</comment>